<gene>
    <name evidence="2" type="primary">ORF185036</name>
</gene>
<evidence type="ECO:0000313" key="2">
    <source>
        <dbReference type="EMBL" id="CEK91820.1"/>
    </source>
</evidence>
<reference evidence="2" key="1">
    <citation type="submission" date="2014-12" db="EMBL/GenBank/DDBJ databases">
        <title>Insight into the proteome of Arion vulgaris.</title>
        <authorList>
            <person name="Aradska J."/>
            <person name="Bulat T."/>
            <person name="Smidak R."/>
            <person name="Sarate P."/>
            <person name="Gangsoo J."/>
            <person name="Sialana F."/>
            <person name="Bilban M."/>
            <person name="Lubec G."/>
        </authorList>
    </citation>
    <scope>NUCLEOTIDE SEQUENCE</scope>
    <source>
        <tissue evidence="2">Skin</tissue>
    </source>
</reference>
<dbReference type="EMBL" id="HACG01044955">
    <property type="protein sequence ID" value="CEK91820.1"/>
    <property type="molecule type" value="Transcribed_RNA"/>
</dbReference>
<protein>
    <submittedName>
        <fullName evidence="2">Uncharacterized protein</fullName>
    </submittedName>
</protein>
<evidence type="ECO:0000256" key="1">
    <source>
        <dbReference type="SAM" id="MobiDB-lite"/>
    </source>
</evidence>
<feature type="region of interest" description="Disordered" evidence="1">
    <location>
        <begin position="38"/>
        <end position="64"/>
    </location>
</feature>
<dbReference type="AlphaFoldDB" id="A0A0B7BI08"/>
<proteinExistence type="predicted"/>
<name>A0A0B7BI08_9EUPU</name>
<feature type="non-terminal residue" evidence="2">
    <location>
        <position position="64"/>
    </location>
</feature>
<organism evidence="2">
    <name type="scientific">Arion vulgaris</name>
    <dbReference type="NCBI Taxonomy" id="1028688"/>
    <lineage>
        <taxon>Eukaryota</taxon>
        <taxon>Metazoa</taxon>
        <taxon>Spiralia</taxon>
        <taxon>Lophotrochozoa</taxon>
        <taxon>Mollusca</taxon>
        <taxon>Gastropoda</taxon>
        <taxon>Heterobranchia</taxon>
        <taxon>Euthyneura</taxon>
        <taxon>Panpulmonata</taxon>
        <taxon>Eupulmonata</taxon>
        <taxon>Stylommatophora</taxon>
        <taxon>Helicina</taxon>
        <taxon>Arionoidea</taxon>
        <taxon>Arionidae</taxon>
        <taxon>Arion</taxon>
    </lineage>
</organism>
<sequence length="64" mass="7499">MLRLRGDHVETKGNNRFPCRILHIWCGIEQNDRWIKRPPDRAMKPLGNRYGNDRSGPASLRVKT</sequence>
<accession>A0A0B7BI08</accession>